<keyword evidence="2" id="KW-1185">Reference proteome</keyword>
<sequence length="69" mass="8083">MFFIFRSNFLRQSDGRFQADVIVIPISSVLGLSVPCAELQHHWRYISVRNFNTKAFVNLKSREDLHSNE</sequence>
<gene>
    <name evidence="1" type="ORF">CLUMA_CG014807</name>
</gene>
<protein>
    <submittedName>
        <fullName evidence="1">CLUMA_CG014807, isoform A</fullName>
    </submittedName>
</protein>
<dbReference type="AlphaFoldDB" id="A0A1J1IM59"/>
<organism evidence="1 2">
    <name type="scientific">Clunio marinus</name>
    <dbReference type="NCBI Taxonomy" id="568069"/>
    <lineage>
        <taxon>Eukaryota</taxon>
        <taxon>Metazoa</taxon>
        <taxon>Ecdysozoa</taxon>
        <taxon>Arthropoda</taxon>
        <taxon>Hexapoda</taxon>
        <taxon>Insecta</taxon>
        <taxon>Pterygota</taxon>
        <taxon>Neoptera</taxon>
        <taxon>Endopterygota</taxon>
        <taxon>Diptera</taxon>
        <taxon>Nematocera</taxon>
        <taxon>Chironomoidea</taxon>
        <taxon>Chironomidae</taxon>
        <taxon>Clunio</taxon>
    </lineage>
</organism>
<proteinExistence type="predicted"/>
<reference evidence="1 2" key="1">
    <citation type="submission" date="2015-04" db="EMBL/GenBank/DDBJ databases">
        <authorList>
            <person name="Syromyatnikov M.Y."/>
            <person name="Popov V.N."/>
        </authorList>
    </citation>
    <scope>NUCLEOTIDE SEQUENCE [LARGE SCALE GENOMIC DNA]</scope>
</reference>
<dbReference type="EMBL" id="CVRI01000055">
    <property type="protein sequence ID" value="CRL01325.1"/>
    <property type="molecule type" value="Genomic_DNA"/>
</dbReference>
<evidence type="ECO:0000313" key="2">
    <source>
        <dbReference type="Proteomes" id="UP000183832"/>
    </source>
</evidence>
<dbReference type="Proteomes" id="UP000183832">
    <property type="component" value="Unassembled WGS sequence"/>
</dbReference>
<evidence type="ECO:0000313" key="1">
    <source>
        <dbReference type="EMBL" id="CRL01325.1"/>
    </source>
</evidence>
<accession>A0A1J1IM59</accession>
<name>A0A1J1IM59_9DIPT</name>